<comment type="similarity">
    <text evidence="6">Belongs to the peroxidase family.</text>
</comment>
<evidence type="ECO:0000256" key="7">
    <source>
        <dbReference type="SAM" id="Phobius"/>
    </source>
</evidence>
<dbReference type="PANTHER" id="PTHR31356:SF36">
    <property type="entry name" value="L-ASCORBATE PEROXIDASE 3"/>
    <property type="match status" value="1"/>
</dbReference>
<keyword evidence="7" id="KW-0812">Transmembrane</keyword>
<evidence type="ECO:0000256" key="4">
    <source>
        <dbReference type="ARBA" id="ARBA00023002"/>
    </source>
</evidence>
<evidence type="ECO:0000256" key="5">
    <source>
        <dbReference type="ARBA" id="ARBA00023004"/>
    </source>
</evidence>
<evidence type="ECO:0000256" key="6">
    <source>
        <dbReference type="RuleBase" id="RU004241"/>
    </source>
</evidence>
<evidence type="ECO:0000313" key="10">
    <source>
        <dbReference type="Proteomes" id="UP000238479"/>
    </source>
</evidence>
<dbReference type="PANTHER" id="PTHR31356">
    <property type="entry name" value="THYLAKOID LUMENAL 29 KDA PROTEIN, CHLOROPLASTIC-RELATED"/>
    <property type="match status" value="1"/>
</dbReference>
<evidence type="ECO:0000256" key="1">
    <source>
        <dbReference type="ARBA" id="ARBA00022559"/>
    </source>
</evidence>
<evidence type="ECO:0000256" key="2">
    <source>
        <dbReference type="ARBA" id="ARBA00022617"/>
    </source>
</evidence>
<evidence type="ECO:0000313" key="9">
    <source>
        <dbReference type="EMBL" id="PRQ22604.1"/>
    </source>
</evidence>
<proteinExistence type="inferred from homology"/>
<keyword evidence="2" id="KW-0349">Heme</keyword>
<dbReference type="GO" id="GO:0000302">
    <property type="term" value="P:response to reactive oxygen species"/>
    <property type="evidence" value="ECO:0007669"/>
    <property type="project" value="TreeGrafter"/>
</dbReference>
<protein>
    <submittedName>
        <fullName evidence="9">Putative L-ascorbate peroxidase</fullName>
        <ecNumber evidence="9">1.11.1.11</ecNumber>
    </submittedName>
</protein>
<dbReference type="EMBL" id="PDCK01000044">
    <property type="protein sequence ID" value="PRQ22604.1"/>
    <property type="molecule type" value="Genomic_DNA"/>
</dbReference>
<evidence type="ECO:0000259" key="8">
    <source>
        <dbReference type="Pfam" id="PF00141"/>
    </source>
</evidence>
<dbReference type="EC" id="1.11.1.11" evidence="9"/>
<dbReference type="InterPro" id="IPR010255">
    <property type="entry name" value="Haem_peroxidase_sf"/>
</dbReference>
<keyword evidence="4 9" id="KW-0560">Oxidoreductase</keyword>
<keyword evidence="7" id="KW-0472">Membrane</keyword>
<dbReference type="InterPro" id="IPR002207">
    <property type="entry name" value="Peroxidase_I"/>
</dbReference>
<dbReference type="GO" id="GO:0034599">
    <property type="term" value="P:cellular response to oxidative stress"/>
    <property type="evidence" value="ECO:0007669"/>
    <property type="project" value="InterPro"/>
</dbReference>
<dbReference type="GO" id="GO:0046872">
    <property type="term" value="F:metal ion binding"/>
    <property type="evidence" value="ECO:0007669"/>
    <property type="project" value="UniProtKB-KW"/>
</dbReference>
<dbReference type="AlphaFoldDB" id="A0A2P6PKZ5"/>
<sequence length="138" mass="15866">MIIQLAGVVAVEVTIDFTPGRKDSKISPKEGQLPDAKKGAAHMRDIFYRMGLSDKDIVALSRALTTCSFCVNLLWSGFDGPWTQEPLKFDNSILHVRLKLDGENFIISYYFFWYNIISYYFACMSVMHLYSFHFGLKF</sequence>
<feature type="domain" description="Plant heme peroxidase family profile" evidence="8">
    <location>
        <begin position="2"/>
        <end position="62"/>
    </location>
</feature>
<dbReference type="GO" id="GO:0042744">
    <property type="term" value="P:hydrogen peroxide catabolic process"/>
    <property type="evidence" value="ECO:0007669"/>
    <property type="project" value="TreeGrafter"/>
</dbReference>
<name>A0A2P6PKZ5_ROSCH</name>
<dbReference type="Gramene" id="PRQ22604">
    <property type="protein sequence ID" value="PRQ22604"/>
    <property type="gene ID" value="RchiOBHm_Chr6g0252131"/>
</dbReference>
<organism evidence="9 10">
    <name type="scientific">Rosa chinensis</name>
    <name type="common">China rose</name>
    <dbReference type="NCBI Taxonomy" id="74649"/>
    <lineage>
        <taxon>Eukaryota</taxon>
        <taxon>Viridiplantae</taxon>
        <taxon>Streptophyta</taxon>
        <taxon>Embryophyta</taxon>
        <taxon>Tracheophyta</taxon>
        <taxon>Spermatophyta</taxon>
        <taxon>Magnoliopsida</taxon>
        <taxon>eudicotyledons</taxon>
        <taxon>Gunneridae</taxon>
        <taxon>Pentapetalae</taxon>
        <taxon>rosids</taxon>
        <taxon>fabids</taxon>
        <taxon>Rosales</taxon>
        <taxon>Rosaceae</taxon>
        <taxon>Rosoideae</taxon>
        <taxon>Rosoideae incertae sedis</taxon>
        <taxon>Rosa</taxon>
    </lineage>
</organism>
<keyword evidence="10" id="KW-1185">Reference proteome</keyword>
<keyword evidence="1 9" id="KW-0575">Peroxidase</keyword>
<dbReference type="STRING" id="74649.A0A2P6PKZ5"/>
<keyword evidence="3" id="KW-0479">Metal-binding</keyword>
<dbReference type="GO" id="GO:0020037">
    <property type="term" value="F:heme binding"/>
    <property type="evidence" value="ECO:0007669"/>
    <property type="project" value="InterPro"/>
</dbReference>
<comment type="caution">
    <text evidence="9">The sequence shown here is derived from an EMBL/GenBank/DDBJ whole genome shotgun (WGS) entry which is preliminary data.</text>
</comment>
<dbReference type="InterPro" id="IPR044831">
    <property type="entry name" value="Ccp1-like"/>
</dbReference>
<dbReference type="InterPro" id="IPR002016">
    <property type="entry name" value="Haem_peroxidase"/>
</dbReference>
<dbReference type="Gene3D" id="1.10.520.10">
    <property type="match status" value="1"/>
</dbReference>
<gene>
    <name evidence="9" type="ORF">RchiOBHm_Chr6g0252131</name>
</gene>
<dbReference type="Pfam" id="PF00141">
    <property type="entry name" value="peroxidase"/>
    <property type="match status" value="1"/>
</dbReference>
<dbReference type="Proteomes" id="UP000238479">
    <property type="component" value="Chromosome 6"/>
</dbReference>
<dbReference type="SUPFAM" id="SSF48113">
    <property type="entry name" value="Heme-dependent peroxidases"/>
    <property type="match status" value="1"/>
</dbReference>
<keyword evidence="5" id="KW-0408">Iron</keyword>
<accession>A0A2P6PKZ5</accession>
<reference evidence="9 10" key="1">
    <citation type="journal article" date="2018" name="Nat. Genet.">
        <title>The Rosa genome provides new insights in the design of modern roses.</title>
        <authorList>
            <person name="Bendahmane M."/>
        </authorList>
    </citation>
    <scope>NUCLEOTIDE SEQUENCE [LARGE SCALE GENOMIC DNA]</scope>
    <source>
        <strain evidence="10">cv. Old Blush</strain>
    </source>
</reference>
<dbReference type="GO" id="GO:0009507">
    <property type="term" value="C:chloroplast"/>
    <property type="evidence" value="ECO:0007669"/>
    <property type="project" value="TreeGrafter"/>
</dbReference>
<feature type="transmembrane region" description="Helical" evidence="7">
    <location>
        <begin position="107"/>
        <end position="130"/>
    </location>
</feature>
<keyword evidence="7" id="KW-1133">Transmembrane helix</keyword>
<evidence type="ECO:0000256" key="3">
    <source>
        <dbReference type="ARBA" id="ARBA00022723"/>
    </source>
</evidence>
<dbReference type="GO" id="GO:0016688">
    <property type="term" value="F:L-ascorbate peroxidase activity"/>
    <property type="evidence" value="ECO:0007669"/>
    <property type="project" value="UniProtKB-EC"/>
</dbReference>
<dbReference type="Gene3D" id="1.10.420.10">
    <property type="entry name" value="Peroxidase, domain 2"/>
    <property type="match status" value="1"/>
</dbReference>
<dbReference type="PRINTS" id="PR00459">
    <property type="entry name" value="ASPEROXIDASE"/>
</dbReference>